<organism evidence="1 2">
    <name type="scientific">Circinella minor</name>
    <dbReference type="NCBI Taxonomy" id="1195481"/>
    <lineage>
        <taxon>Eukaryota</taxon>
        <taxon>Fungi</taxon>
        <taxon>Fungi incertae sedis</taxon>
        <taxon>Mucoromycota</taxon>
        <taxon>Mucoromycotina</taxon>
        <taxon>Mucoromycetes</taxon>
        <taxon>Mucorales</taxon>
        <taxon>Lichtheimiaceae</taxon>
        <taxon>Circinella</taxon>
    </lineage>
</organism>
<dbReference type="EMBL" id="JAEPRB010000065">
    <property type="protein sequence ID" value="KAG2223218.1"/>
    <property type="molecule type" value="Genomic_DNA"/>
</dbReference>
<protein>
    <recommendedName>
        <fullName evidence="3">RRM domain-containing protein</fullName>
    </recommendedName>
</protein>
<comment type="caution">
    <text evidence="1">The sequence shown here is derived from an EMBL/GenBank/DDBJ whole genome shotgun (WGS) entry which is preliminary data.</text>
</comment>
<dbReference type="InterPro" id="IPR035979">
    <property type="entry name" value="RBD_domain_sf"/>
</dbReference>
<dbReference type="GO" id="GO:0003676">
    <property type="term" value="F:nucleic acid binding"/>
    <property type="evidence" value="ECO:0007669"/>
    <property type="project" value="InterPro"/>
</dbReference>
<evidence type="ECO:0000313" key="1">
    <source>
        <dbReference type="EMBL" id="KAG2223218.1"/>
    </source>
</evidence>
<dbReference type="SUPFAM" id="SSF54928">
    <property type="entry name" value="RNA-binding domain, RBD"/>
    <property type="match status" value="1"/>
</dbReference>
<dbReference type="OrthoDB" id="2248168at2759"/>
<accession>A0A8H7S6Z4</accession>
<gene>
    <name evidence="1" type="ORF">INT45_006099</name>
</gene>
<evidence type="ECO:0000313" key="2">
    <source>
        <dbReference type="Proteomes" id="UP000646827"/>
    </source>
</evidence>
<dbReference type="AlphaFoldDB" id="A0A8H7S6Z4"/>
<evidence type="ECO:0008006" key="3">
    <source>
        <dbReference type="Google" id="ProtNLM"/>
    </source>
</evidence>
<dbReference type="InterPro" id="IPR012677">
    <property type="entry name" value="Nucleotide-bd_a/b_plait_sf"/>
</dbReference>
<keyword evidence="2" id="KW-1185">Reference proteome</keyword>
<dbReference type="Gene3D" id="3.30.70.330">
    <property type="match status" value="1"/>
</dbReference>
<dbReference type="Proteomes" id="UP000646827">
    <property type="component" value="Unassembled WGS sequence"/>
</dbReference>
<proteinExistence type="predicted"/>
<reference evidence="1 2" key="1">
    <citation type="submission" date="2020-12" db="EMBL/GenBank/DDBJ databases">
        <title>Metabolic potential, ecology and presence of endohyphal bacteria is reflected in genomic diversity of Mucoromycotina.</title>
        <authorList>
            <person name="Muszewska A."/>
            <person name="Okrasinska A."/>
            <person name="Steczkiewicz K."/>
            <person name="Drgas O."/>
            <person name="Orlowska M."/>
            <person name="Perlinska-Lenart U."/>
            <person name="Aleksandrzak-Piekarczyk T."/>
            <person name="Szatraj K."/>
            <person name="Zielenkiewicz U."/>
            <person name="Pilsyk S."/>
            <person name="Malc E."/>
            <person name="Mieczkowski P."/>
            <person name="Kruszewska J.S."/>
            <person name="Biernat P."/>
            <person name="Pawlowska J."/>
        </authorList>
    </citation>
    <scope>NUCLEOTIDE SEQUENCE [LARGE SCALE GENOMIC DNA]</scope>
    <source>
        <strain evidence="1 2">CBS 142.35</strain>
    </source>
</reference>
<name>A0A8H7S6Z4_9FUNG</name>
<sequence>MALPAKELETPVRETGIAPSTTFVSPTPVLTWARVVQAERVSLVHAHQQNNDQDLKPVIYYSRVWRVGCNSDSVIFDISPCPGFVNEAISKAMTIFPNSRVILIHLDKNVKIQKVRLCNLPLLDQDELEKGLHETFGAYGEILDVAINRDPQTKAYMCNGFAVLDIQERTHRAYTKLNHHVPRCGNRDDLIYANFNQMSLYCSRCHEAGHARNVCVLSPRQNNNGYLVAASATAASTSLPAPQPIKTLAYADDILVFLHNTADLDILFHHLNIYQKAFNAKFNRNKTQTISLPGKPSSTWNAALEAYGLPPCHD</sequence>